<keyword evidence="2" id="KW-1185">Reference proteome</keyword>
<proteinExistence type="predicted"/>
<organism evidence="1 2">
    <name type="scientific">Reticulomyxa filosa</name>
    <dbReference type="NCBI Taxonomy" id="46433"/>
    <lineage>
        <taxon>Eukaryota</taxon>
        <taxon>Sar</taxon>
        <taxon>Rhizaria</taxon>
        <taxon>Retaria</taxon>
        <taxon>Foraminifera</taxon>
        <taxon>Monothalamids</taxon>
        <taxon>Reticulomyxidae</taxon>
        <taxon>Reticulomyxa</taxon>
    </lineage>
</organism>
<sequence length="88" mass="10439">MANDMPENWGFLQDEVTAVCFASTLAIPQNVHSIFKTKKEKKICVSWHFGHQQPKILFSHFLSVKEKRHRIRKYERFADKLLNKYFGV</sequence>
<dbReference type="EMBL" id="ASPP01020014">
    <property type="protein sequence ID" value="ETO14470.1"/>
    <property type="molecule type" value="Genomic_DNA"/>
</dbReference>
<dbReference type="AlphaFoldDB" id="X6MN12"/>
<dbReference type="Proteomes" id="UP000023152">
    <property type="component" value="Unassembled WGS sequence"/>
</dbReference>
<protein>
    <submittedName>
        <fullName evidence="1">Uncharacterized protein</fullName>
    </submittedName>
</protein>
<evidence type="ECO:0000313" key="2">
    <source>
        <dbReference type="Proteomes" id="UP000023152"/>
    </source>
</evidence>
<reference evidence="1 2" key="1">
    <citation type="journal article" date="2013" name="Curr. Biol.">
        <title>The Genome of the Foraminiferan Reticulomyxa filosa.</title>
        <authorList>
            <person name="Glockner G."/>
            <person name="Hulsmann N."/>
            <person name="Schleicher M."/>
            <person name="Noegel A.A."/>
            <person name="Eichinger L."/>
            <person name="Gallinger C."/>
            <person name="Pawlowski J."/>
            <person name="Sierra R."/>
            <person name="Euteneuer U."/>
            <person name="Pillet L."/>
            <person name="Moustafa A."/>
            <person name="Platzer M."/>
            <person name="Groth M."/>
            <person name="Szafranski K."/>
            <person name="Schliwa M."/>
        </authorList>
    </citation>
    <scope>NUCLEOTIDE SEQUENCE [LARGE SCALE GENOMIC DNA]</scope>
</reference>
<name>X6MN12_RETFI</name>
<gene>
    <name evidence="1" type="ORF">RFI_22899</name>
</gene>
<comment type="caution">
    <text evidence="1">The sequence shown here is derived from an EMBL/GenBank/DDBJ whole genome shotgun (WGS) entry which is preliminary data.</text>
</comment>
<accession>X6MN12</accession>
<evidence type="ECO:0000313" key="1">
    <source>
        <dbReference type="EMBL" id="ETO14470.1"/>
    </source>
</evidence>